<feature type="binding site" evidence="6">
    <location>
        <position position="95"/>
    </location>
    <ligand>
        <name>Mg(2+)</name>
        <dbReference type="ChEBI" id="CHEBI:18420"/>
    </ligand>
</feature>
<dbReference type="Gene3D" id="3.90.79.10">
    <property type="entry name" value="Nucleoside Triphosphate Pyrophosphohydrolase"/>
    <property type="match status" value="1"/>
</dbReference>
<dbReference type="CDD" id="cd04697">
    <property type="entry name" value="NUDIX_Hydrolase"/>
    <property type="match status" value="1"/>
</dbReference>
<comment type="cofactor">
    <cofactor evidence="1">
        <name>Mg(2+)</name>
        <dbReference type="ChEBI" id="CHEBI:18420"/>
    </cofactor>
</comment>
<dbReference type="STRING" id="170623.SAMN04244579_02826"/>
<evidence type="ECO:0000256" key="2">
    <source>
        <dbReference type="ARBA" id="ARBA00005582"/>
    </source>
</evidence>
<keyword evidence="8" id="KW-0413">Isomerase</keyword>
<dbReference type="PIRSF" id="PIRSF017340">
    <property type="entry name" value="Nudix_hydro"/>
    <property type="match status" value="1"/>
</dbReference>
<comment type="similarity">
    <text evidence="2">Belongs to the Nudix hydrolase family.</text>
</comment>
<evidence type="ECO:0000313" key="8">
    <source>
        <dbReference type="EMBL" id="SEJ02112.1"/>
    </source>
</evidence>
<evidence type="ECO:0000259" key="7">
    <source>
        <dbReference type="PROSITE" id="PS51462"/>
    </source>
</evidence>
<keyword evidence="3 6" id="KW-0479">Metal-binding</keyword>
<name>A0A1H6VPF1_9GAMM</name>
<dbReference type="Pfam" id="PF00293">
    <property type="entry name" value="NUDIX"/>
    <property type="match status" value="1"/>
</dbReference>
<dbReference type="GO" id="GO:0016853">
    <property type="term" value="F:isomerase activity"/>
    <property type="evidence" value="ECO:0007669"/>
    <property type="project" value="UniProtKB-KW"/>
</dbReference>
<dbReference type="PROSITE" id="PS51462">
    <property type="entry name" value="NUDIX"/>
    <property type="match status" value="1"/>
</dbReference>
<proteinExistence type="inferred from homology"/>
<protein>
    <submittedName>
        <fullName evidence="8">Isopentenyldiphosphate isomerase</fullName>
    </submittedName>
</protein>
<dbReference type="InterPro" id="IPR015797">
    <property type="entry name" value="NUDIX_hydrolase-like_dom_sf"/>
</dbReference>
<dbReference type="PANTHER" id="PTHR10885">
    <property type="entry name" value="ISOPENTENYL-DIPHOSPHATE DELTA-ISOMERASE"/>
    <property type="match status" value="1"/>
</dbReference>
<dbReference type="GO" id="GO:0016817">
    <property type="term" value="F:hydrolase activity, acting on acid anhydrides"/>
    <property type="evidence" value="ECO:0007669"/>
    <property type="project" value="InterPro"/>
</dbReference>
<dbReference type="InterPro" id="IPR024195">
    <property type="entry name" value="NUDIX_hydrolase_YfcD_pred"/>
</dbReference>
<evidence type="ECO:0000256" key="5">
    <source>
        <dbReference type="ARBA" id="ARBA00022842"/>
    </source>
</evidence>
<gene>
    <name evidence="8" type="ORF">SAMN04244579_02826</name>
</gene>
<organism evidence="8 9">
    <name type="scientific">Azotobacter beijerinckii</name>
    <dbReference type="NCBI Taxonomy" id="170623"/>
    <lineage>
        <taxon>Bacteria</taxon>
        <taxon>Pseudomonadati</taxon>
        <taxon>Pseudomonadota</taxon>
        <taxon>Gammaproteobacteria</taxon>
        <taxon>Pseudomonadales</taxon>
        <taxon>Pseudomonadaceae</taxon>
        <taxon>Azotobacter</taxon>
    </lineage>
</organism>
<feature type="binding site" evidence="6">
    <location>
        <position position="99"/>
    </location>
    <ligand>
        <name>Mg(2+)</name>
        <dbReference type="ChEBI" id="CHEBI:18420"/>
    </ligand>
</feature>
<dbReference type="InterPro" id="IPR000086">
    <property type="entry name" value="NUDIX_hydrolase_dom"/>
</dbReference>
<evidence type="ECO:0000256" key="1">
    <source>
        <dbReference type="ARBA" id="ARBA00001946"/>
    </source>
</evidence>
<sequence length="177" mass="19559">MDISAREAAHRAASDAELIAWVDADDRPLGALPRAELRARRLIGRGTFILLFNGAGQLCVHRRTLSKAIYPGYWDVAAGGMVQAGEDYGESAARELVEELGIAGVELREHGRFFFDQPDNRLWCAVFSATSDAPLVLQPEEVLEARFIPPHEALREALERPYCPDSLQALRRCLGMG</sequence>
<evidence type="ECO:0000256" key="6">
    <source>
        <dbReference type="PIRSR" id="PIRSR017340-1"/>
    </source>
</evidence>
<dbReference type="PANTHER" id="PTHR10885:SF0">
    <property type="entry name" value="ISOPENTENYL-DIPHOSPHATE DELTA-ISOMERASE"/>
    <property type="match status" value="1"/>
</dbReference>
<dbReference type="SUPFAM" id="SSF55811">
    <property type="entry name" value="Nudix"/>
    <property type="match status" value="1"/>
</dbReference>
<keyword evidence="5 6" id="KW-0460">Magnesium</keyword>
<reference evidence="8 9" key="1">
    <citation type="submission" date="2016-10" db="EMBL/GenBank/DDBJ databases">
        <authorList>
            <person name="de Groot N.N."/>
        </authorList>
    </citation>
    <scope>NUCLEOTIDE SEQUENCE [LARGE SCALE GENOMIC DNA]</scope>
    <source>
        <strain evidence="8 9">DSM 1041</strain>
    </source>
</reference>
<evidence type="ECO:0000256" key="4">
    <source>
        <dbReference type="ARBA" id="ARBA00022801"/>
    </source>
</evidence>
<keyword evidence="4" id="KW-0378">Hydrolase</keyword>
<evidence type="ECO:0000256" key="3">
    <source>
        <dbReference type="ARBA" id="ARBA00022723"/>
    </source>
</evidence>
<dbReference type="EMBL" id="FNYO01000032">
    <property type="protein sequence ID" value="SEJ02112.1"/>
    <property type="molecule type" value="Genomic_DNA"/>
</dbReference>
<dbReference type="Proteomes" id="UP000199005">
    <property type="component" value="Unassembled WGS sequence"/>
</dbReference>
<dbReference type="RefSeq" id="WP_090900437.1">
    <property type="nucleotide sequence ID" value="NZ_FNYO01000032.1"/>
</dbReference>
<evidence type="ECO:0000313" key="9">
    <source>
        <dbReference type="Proteomes" id="UP000199005"/>
    </source>
</evidence>
<accession>A0A1H6VPF1</accession>
<dbReference type="AlphaFoldDB" id="A0A1H6VPF1"/>
<dbReference type="GO" id="GO:0046872">
    <property type="term" value="F:metal ion binding"/>
    <property type="evidence" value="ECO:0007669"/>
    <property type="project" value="UniProtKB-KW"/>
</dbReference>
<feature type="domain" description="Nudix hydrolase" evidence="7">
    <location>
        <begin position="42"/>
        <end position="171"/>
    </location>
</feature>